<keyword evidence="2" id="KW-1185">Reference proteome</keyword>
<gene>
    <name evidence="1" type="ORF">AMTR_s00080p00155400</name>
</gene>
<dbReference type="Gramene" id="ERN04960">
    <property type="protein sequence ID" value="ERN04960"/>
    <property type="gene ID" value="AMTR_s00080p00155400"/>
</dbReference>
<dbReference type="Proteomes" id="UP000017836">
    <property type="component" value="Unassembled WGS sequence"/>
</dbReference>
<accession>W1PD33</accession>
<evidence type="ECO:0000313" key="2">
    <source>
        <dbReference type="Proteomes" id="UP000017836"/>
    </source>
</evidence>
<organism evidence="1 2">
    <name type="scientific">Amborella trichopoda</name>
    <dbReference type="NCBI Taxonomy" id="13333"/>
    <lineage>
        <taxon>Eukaryota</taxon>
        <taxon>Viridiplantae</taxon>
        <taxon>Streptophyta</taxon>
        <taxon>Embryophyta</taxon>
        <taxon>Tracheophyta</taxon>
        <taxon>Spermatophyta</taxon>
        <taxon>Magnoliopsida</taxon>
        <taxon>Amborellales</taxon>
        <taxon>Amborellaceae</taxon>
        <taxon>Amborella</taxon>
    </lineage>
</organism>
<dbReference type="EMBL" id="KI394095">
    <property type="protein sequence ID" value="ERN04960.1"/>
    <property type="molecule type" value="Genomic_DNA"/>
</dbReference>
<proteinExistence type="predicted"/>
<evidence type="ECO:0000313" key="1">
    <source>
        <dbReference type="EMBL" id="ERN04960.1"/>
    </source>
</evidence>
<name>W1PD33_AMBTC</name>
<reference evidence="2" key="1">
    <citation type="journal article" date="2013" name="Science">
        <title>The Amborella genome and the evolution of flowering plants.</title>
        <authorList>
            <consortium name="Amborella Genome Project"/>
        </authorList>
    </citation>
    <scope>NUCLEOTIDE SEQUENCE [LARGE SCALE GENOMIC DNA]</scope>
</reference>
<protein>
    <submittedName>
        <fullName evidence="1">Uncharacterized protein</fullName>
    </submittedName>
</protein>
<sequence length="130" mass="14259">MTWLEVVPHFTSIASLLYDCHDDNAYPLHPVTHGLPTKPLRLSKPAKHAKHVVLSPSPPTSPKAPILEVVIIVSTPSRHHGTFDLTCHQRESSPALRVEAIHVVDTTDDDVMVEASNELQGILVPIEAND</sequence>
<dbReference type="AlphaFoldDB" id="W1PD33"/>
<dbReference type="HOGENOM" id="CLU_1940972_0_0_1"/>